<evidence type="ECO:0000313" key="1">
    <source>
        <dbReference type="EMBL" id="RUP50730.1"/>
    </source>
</evidence>
<accession>A0A433DIR1</accession>
<sequence>MTHRICLCKTRFAFRINTPLHAMEAKSTLRTRSLILFCFCFVIHSCDGWEPAAASYRRFKTMSTTRNNIPLLHVHRWQEI</sequence>
<evidence type="ECO:0000313" key="2">
    <source>
        <dbReference type="Proteomes" id="UP000268093"/>
    </source>
</evidence>
<keyword evidence="2" id="KW-1185">Reference proteome</keyword>
<protein>
    <submittedName>
        <fullName evidence="1">Uncharacterized protein</fullName>
    </submittedName>
</protein>
<dbReference type="EMBL" id="RBNI01001212">
    <property type="protein sequence ID" value="RUP50730.1"/>
    <property type="molecule type" value="Genomic_DNA"/>
</dbReference>
<gene>
    <name evidence="1" type="ORF">BC936DRAFT_137901</name>
</gene>
<reference evidence="1 2" key="1">
    <citation type="journal article" date="2018" name="New Phytol.">
        <title>Phylogenomics of Endogonaceae and evolution of mycorrhizas within Mucoromycota.</title>
        <authorList>
            <person name="Chang Y."/>
            <person name="Desiro A."/>
            <person name="Na H."/>
            <person name="Sandor L."/>
            <person name="Lipzen A."/>
            <person name="Clum A."/>
            <person name="Barry K."/>
            <person name="Grigoriev I.V."/>
            <person name="Martin F.M."/>
            <person name="Stajich J.E."/>
            <person name="Smith M.E."/>
            <person name="Bonito G."/>
            <person name="Spatafora J.W."/>
        </authorList>
    </citation>
    <scope>NUCLEOTIDE SEQUENCE [LARGE SCALE GENOMIC DNA]</scope>
    <source>
        <strain evidence="1 2">GMNB39</strain>
    </source>
</reference>
<comment type="caution">
    <text evidence="1">The sequence shown here is derived from an EMBL/GenBank/DDBJ whole genome shotgun (WGS) entry which is preliminary data.</text>
</comment>
<proteinExistence type="predicted"/>
<organism evidence="1 2">
    <name type="scientific">Jimgerdemannia flammicorona</name>
    <dbReference type="NCBI Taxonomy" id="994334"/>
    <lineage>
        <taxon>Eukaryota</taxon>
        <taxon>Fungi</taxon>
        <taxon>Fungi incertae sedis</taxon>
        <taxon>Mucoromycota</taxon>
        <taxon>Mucoromycotina</taxon>
        <taxon>Endogonomycetes</taxon>
        <taxon>Endogonales</taxon>
        <taxon>Endogonaceae</taxon>
        <taxon>Jimgerdemannia</taxon>
    </lineage>
</organism>
<dbReference type="AlphaFoldDB" id="A0A433DIR1"/>
<dbReference type="Proteomes" id="UP000268093">
    <property type="component" value="Unassembled WGS sequence"/>
</dbReference>
<name>A0A433DIR1_9FUNG</name>